<protein>
    <submittedName>
        <fullName evidence="1">Uncharacterized protein</fullName>
    </submittedName>
</protein>
<dbReference type="EMBL" id="KQ996737">
    <property type="protein sequence ID" value="KZV44582.1"/>
    <property type="molecule type" value="Genomic_DNA"/>
</dbReference>
<gene>
    <name evidence="1" type="ORF">F511_11268</name>
</gene>
<sequence length="104" mass="10619">MVALESSCLDALTSTAFGRLLEAGEIAPIEVRMVALESSCLDALTSTAFGRLLEAEPSVVLGGSLYWGLTPCPSGLGIILPVYVFSGYHGYSAGRGVDPAGGAP</sequence>
<evidence type="ECO:0000313" key="1">
    <source>
        <dbReference type="EMBL" id="KZV44582.1"/>
    </source>
</evidence>
<keyword evidence="2" id="KW-1185">Reference proteome</keyword>
<dbReference type="AlphaFoldDB" id="A0A2Z7CC46"/>
<dbReference type="Proteomes" id="UP000250235">
    <property type="component" value="Unassembled WGS sequence"/>
</dbReference>
<organism evidence="1 2">
    <name type="scientific">Dorcoceras hygrometricum</name>
    <dbReference type="NCBI Taxonomy" id="472368"/>
    <lineage>
        <taxon>Eukaryota</taxon>
        <taxon>Viridiplantae</taxon>
        <taxon>Streptophyta</taxon>
        <taxon>Embryophyta</taxon>
        <taxon>Tracheophyta</taxon>
        <taxon>Spermatophyta</taxon>
        <taxon>Magnoliopsida</taxon>
        <taxon>eudicotyledons</taxon>
        <taxon>Gunneridae</taxon>
        <taxon>Pentapetalae</taxon>
        <taxon>asterids</taxon>
        <taxon>lamiids</taxon>
        <taxon>Lamiales</taxon>
        <taxon>Gesneriaceae</taxon>
        <taxon>Didymocarpoideae</taxon>
        <taxon>Trichosporeae</taxon>
        <taxon>Loxocarpinae</taxon>
        <taxon>Dorcoceras</taxon>
    </lineage>
</organism>
<accession>A0A2Z7CC46</accession>
<evidence type="ECO:0000313" key="2">
    <source>
        <dbReference type="Proteomes" id="UP000250235"/>
    </source>
</evidence>
<proteinExistence type="predicted"/>
<reference evidence="1 2" key="1">
    <citation type="journal article" date="2015" name="Proc. Natl. Acad. Sci. U.S.A.">
        <title>The resurrection genome of Boea hygrometrica: A blueprint for survival of dehydration.</title>
        <authorList>
            <person name="Xiao L."/>
            <person name="Yang G."/>
            <person name="Zhang L."/>
            <person name="Yang X."/>
            <person name="Zhao S."/>
            <person name="Ji Z."/>
            <person name="Zhou Q."/>
            <person name="Hu M."/>
            <person name="Wang Y."/>
            <person name="Chen M."/>
            <person name="Xu Y."/>
            <person name="Jin H."/>
            <person name="Xiao X."/>
            <person name="Hu G."/>
            <person name="Bao F."/>
            <person name="Hu Y."/>
            <person name="Wan P."/>
            <person name="Li L."/>
            <person name="Deng X."/>
            <person name="Kuang T."/>
            <person name="Xiang C."/>
            <person name="Zhu J.K."/>
            <person name="Oliver M.J."/>
            <person name="He Y."/>
        </authorList>
    </citation>
    <scope>NUCLEOTIDE SEQUENCE [LARGE SCALE GENOMIC DNA]</scope>
    <source>
        <strain evidence="2">cv. XS01</strain>
    </source>
</reference>
<name>A0A2Z7CC46_9LAMI</name>